<evidence type="ECO:0000313" key="3">
    <source>
        <dbReference type="Proteomes" id="UP000472372"/>
    </source>
</evidence>
<feature type="region of interest" description="Disordered" evidence="1">
    <location>
        <begin position="504"/>
        <end position="523"/>
    </location>
</feature>
<organism evidence="2 3">
    <name type="scientific">Pyrenophora teres f. teres</name>
    <dbReference type="NCBI Taxonomy" id="97479"/>
    <lineage>
        <taxon>Eukaryota</taxon>
        <taxon>Fungi</taxon>
        <taxon>Dikarya</taxon>
        <taxon>Ascomycota</taxon>
        <taxon>Pezizomycotina</taxon>
        <taxon>Dothideomycetes</taxon>
        <taxon>Pleosporomycetidae</taxon>
        <taxon>Pleosporales</taxon>
        <taxon>Pleosporineae</taxon>
        <taxon>Pleosporaceae</taxon>
        <taxon>Pyrenophora</taxon>
    </lineage>
</organism>
<reference evidence="2" key="1">
    <citation type="submission" date="2021-02" db="EMBL/GenBank/DDBJ databases">
        <authorList>
            <person name="Syme A R."/>
            <person name="Syme A R."/>
            <person name="Moolhuijzen P."/>
        </authorList>
    </citation>
    <scope>NUCLEOTIDE SEQUENCE</scope>
    <source>
        <strain evidence="2">W1-1</strain>
    </source>
</reference>
<feature type="compositionally biased region" description="Low complexity" evidence="1">
    <location>
        <begin position="537"/>
        <end position="572"/>
    </location>
</feature>
<evidence type="ECO:0000256" key="1">
    <source>
        <dbReference type="SAM" id="MobiDB-lite"/>
    </source>
</evidence>
<feature type="compositionally biased region" description="Low complexity" evidence="1">
    <location>
        <begin position="512"/>
        <end position="521"/>
    </location>
</feature>
<dbReference type="Proteomes" id="UP000472372">
    <property type="component" value="Chromosome 6"/>
</dbReference>
<sequence>MSVKQPPPLHTNFGVNGHAHPSSTAAAMSIFDTKKQSLERLLFGLKFHVELRGLAFDLHASPHEMYIPQLRKSESRSQQSVNEYTLLPCLLQTIPKEHIRFIDIDVQHLIHNMIDAFYDQRPGETAARNFRWSYGSEDLASFVYNFLCTHDCFRETPAGPCLYVKCTLDWTEYPCLSAVVHIASQPPDVRFYNIPVQIASRGQYIIAAKFVPVLSGVENACYQRYTGGIVYTVKKSSSIIQWDPQGAMFRAQAPDNTEETPPKVDETLIEARDIIRFPEGVLFQRVSRYAITISVVTSAQNAAELDVNLPQANTPKKPLVPLYTNTPSTWWVPPYSNTPLSKTRLRKRAHKWDLTHRSVVRKVNKQQSPVANKDIKHTNSVNDACFTYVIRSDSCVQSGSQRKRKPSLSEATTFVTDTPTDKTETGFKRQKLDGSEDSASEASIMPAEDEPIETVSETPTVHKSAQRSSPNNHDNSSSTPNPTEVSQPTETIDDIPAQYHVTHSSISSAHYPQSQPSASADADADGEEITFAPIYYTTPLTPSPTNTSSSNISPTTRPTTAAAESATSPLSPRADSSINFTFSDAQTQPATIAASSQEQIQNNYREFEEWAKRKRNEWLGEVGDMQFERVFWGDSEDEGVGWGESDRGTDGVDTDGLSEEVSALDLDAEG</sequence>
<feature type="region of interest" description="Disordered" evidence="1">
    <location>
        <begin position="536"/>
        <end position="580"/>
    </location>
</feature>
<dbReference type="EMBL" id="HG992982">
    <property type="protein sequence ID" value="CAE7187014.1"/>
    <property type="molecule type" value="Genomic_DNA"/>
</dbReference>
<feature type="region of interest" description="Disordered" evidence="1">
    <location>
        <begin position="636"/>
        <end position="670"/>
    </location>
</feature>
<feature type="region of interest" description="Disordered" evidence="1">
    <location>
        <begin position="396"/>
        <end position="489"/>
    </location>
</feature>
<feature type="compositionally biased region" description="Polar residues" evidence="1">
    <location>
        <begin position="455"/>
        <end position="489"/>
    </location>
</feature>
<evidence type="ECO:0000313" key="2">
    <source>
        <dbReference type="EMBL" id="CAE7187014.1"/>
    </source>
</evidence>
<dbReference type="AlphaFoldDB" id="A0A6S6W6C1"/>
<protein>
    <submittedName>
        <fullName evidence="2">Uncharacterized protein</fullName>
    </submittedName>
</protein>
<name>A0A6S6W6C1_9PLEO</name>
<proteinExistence type="predicted"/>
<accession>A0A6S6W6C1</accession>
<gene>
    <name evidence="2" type="ORF">PTTW11_07073</name>
</gene>
<feature type="compositionally biased region" description="Basic and acidic residues" evidence="1">
    <location>
        <begin position="419"/>
        <end position="434"/>
    </location>
</feature>